<reference evidence="1 2" key="1">
    <citation type="submission" date="2009-01" db="EMBL/GenBank/DDBJ databases">
        <authorList>
            <person name="Qin X."/>
            <person name="Bachman B."/>
            <person name="Battles P."/>
            <person name="Bell A."/>
            <person name="Bess C."/>
            <person name="Bickham C."/>
            <person name="Chaboub L."/>
            <person name="Chen D."/>
            <person name="Coyle M."/>
            <person name="Deiros D.R."/>
            <person name="Dinh H."/>
            <person name="Forbes L."/>
            <person name="Fowler G."/>
            <person name="Francisco L."/>
            <person name="Fu Q."/>
            <person name="Gubbala S."/>
            <person name="Hale W."/>
            <person name="Han Y."/>
            <person name="Hemphill L."/>
            <person name="Highlander S.K."/>
            <person name="Hirani K."/>
            <person name="Hogues M."/>
            <person name="Jackson L."/>
            <person name="Jakkamsetti A."/>
            <person name="Javaid M."/>
            <person name="Jiang H."/>
            <person name="Korchina V."/>
            <person name="Kovar C."/>
            <person name="Lara F."/>
            <person name="Lee S."/>
            <person name="Mata R."/>
            <person name="Mathew T."/>
            <person name="Moen C."/>
            <person name="Morales K."/>
            <person name="Munidasa M."/>
            <person name="Nazareth L."/>
            <person name="Ngo R."/>
            <person name="Nguyen L."/>
            <person name="Okwuonu G."/>
            <person name="Ongeri F."/>
            <person name="Patil S."/>
            <person name="Petrosino J."/>
            <person name="Pham C."/>
            <person name="Pham P."/>
            <person name="Pu L.-L."/>
            <person name="Puazo M."/>
            <person name="Raj R."/>
            <person name="Reid J."/>
            <person name="Rouhana J."/>
            <person name="Saada N."/>
            <person name="Shang Y."/>
            <person name="Simmons D."/>
            <person name="Thornton R."/>
            <person name="Warren J."/>
            <person name="Weissenberger G."/>
            <person name="Zhang J."/>
            <person name="Zhang L."/>
            <person name="Zhou C."/>
            <person name="Zhu D."/>
            <person name="Muzny D."/>
            <person name="Worley K."/>
            <person name="Gibbs R."/>
        </authorList>
    </citation>
    <scope>NUCLEOTIDE SEQUENCE [LARGE SCALE GENOMIC DNA]</scope>
    <source>
        <strain evidence="1 2">ATCC 33300</strain>
    </source>
</reference>
<evidence type="ECO:0000313" key="1">
    <source>
        <dbReference type="EMBL" id="EEI90868.1"/>
    </source>
</evidence>
<sequence length="53" mass="6171">MHERREIEKIPIGEAMELLRKGGIDVGQEEAELIMEFLYNLTMTVISECFDIE</sequence>
<comment type="caution">
    <text evidence="1">The sequence shown here is derived from an EMBL/GenBank/DDBJ whole genome shotgun (WGS) entry which is preliminary data.</text>
</comment>
<dbReference type="EMBL" id="ACHB01000079">
    <property type="protein sequence ID" value="EEI90868.1"/>
    <property type="molecule type" value="Genomic_DNA"/>
</dbReference>
<dbReference type="AlphaFoldDB" id="C2G1F9"/>
<organism evidence="1 2">
    <name type="scientific">Sphingobacterium spiritivorum ATCC 33300</name>
    <dbReference type="NCBI Taxonomy" id="525372"/>
    <lineage>
        <taxon>Bacteria</taxon>
        <taxon>Pseudomonadati</taxon>
        <taxon>Bacteroidota</taxon>
        <taxon>Sphingobacteriia</taxon>
        <taxon>Sphingobacteriales</taxon>
        <taxon>Sphingobacteriaceae</taxon>
        <taxon>Sphingobacterium</taxon>
    </lineage>
</organism>
<accession>C2G1F9</accession>
<dbReference type="Proteomes" id="UP000006241">
    <property type="component" value="Unassembled WGS sequence"/>
</dbReference>
<dbReference type="HOGENOM" id="CLU_213879_0_0_10"/>
<protein>
    <submittedName>
        <fullName evidence="1">Uncharacterized protein</fullName>
    </submittedName>
</protein>
<evidence type="ECO:0000313" key="2">
    <source>
        <dbReference type="Proteomes" id="UP000006241"/>
    </source>
</evidence>
<gene>
    <name evidence="1" type="ORF">HMPREF0765_3415</name>
</gene>
<proteinExistence type="predicted"/>
<name>C2G1F9_SPHSI</name>
<dbReference type="RefSeq" id="WP_003009452.1">
    <property type="nucleotide sequence ID" value="NZ_GG668632.1"/>
</dbReference>